<keyword evidence="3" id="KW-1185">Reference proteome</keyword>
<proteinExistence type="predicted"/>
<feature type="transmembrane region" description="Helical" evidence="1">
    <location>
        <begin position="77"/>
        <end position="97"/>
    </location>
</feature>
<gene>
    <name evidence="2" type="ORF">SAMN02745781_04105</name>
</gene>
<keyword evidence="1" id="KW-1133">Transmembrane helix</keyword>
<sequence length="103" mass="12195">MIWVFLPLMIVPFRWKSFDISQWRFTVYYLLYAISFMQFYHAPLSPYLGSFYLGIPAICYVSFLFPNLQNYYPESAVRMLSIMGLSMAFAALLYSLLINGTWR</sequence>
<dbReference type="EMBL" id="FQUH01000033">
    <property type="protein sequence ID" value="SHG15586.1"/>
    <property type="molecule type" value="Genomic_DNA"/>
</dbReference>
<evidence type="ECO:0000313" key="3">
    <source>
        <dbReference type="Proteomes" id="UP000184159"/>
    </source>
</evidence>
<feature type="transmembrane region" description="Helical" evidence="1">
    <location>
        <begin position="47"/>
        <end position="65"/>
    </location>
</feature>
<organism evidence="2 3">
    <name type="scientific">Vibrio gazogenes DSM 21264 = NBRC 103151</name>
    <dbReference type="NCBI Taxonomy" id="1123492"/>
    <lineage>
        <taxon>Bacteria</taxon>
        <taxon>Pseudomonadati</taxon>
        <taxon>Pseudomonadota</taxon>
        <taxon>Gammaproteobacteria</taxon>
        <taxon>Vibrionales</taxon>
        <taxon>Vibrionaceae</taxon>
        <taxon>Vibrio</taxon>
    </lineage>
</organism>
<evidence type="ECO:0000313" key="2">
    <source>
        <dbReference type="EMBL" id="SHG15586.1"/>
    </source>
</evidence>
<protein>
    <submittedName>
        <fullName evidence="2">Uncharacterized protein</fullName>
    </submittedName>
</protein>
<evidence type="ECO:0000256" key="1">
    <source>
        <dbReference type="SAM" id="Phobius"/>
    </source>
</evidence>
<reference evidence="3" key="1">
    <citation type="submission" date="2016-11" db="EMBL/GenBank/DDBJ databases">
        <authorList>
            <person name="Varghese N."/>
            <person name="Submissions S."/>
        </authorList>
    </citation>
    <scope>NUCLEOTIDE SEQUENCE [LARGE SCALE GENOMIC DNA]</scope>
    <source>
        <strain evidence="3">DSM 21264</strain>
    </source>
</reference>
<accession>A0A1M5HHZ9</accession>
<name>A0A1M5HHZ9_VIBGA</name>
<keyword evidence="1" id="KW-0812">Transmembrane</keyword>
<keyword evidence="1" id="KW-0472">Membrane</keyword>
<dbReference type="AlphaFoldDB" id="A0A1M5HHZ9"/>
<dbReference type="Proteomes" id="UP000184159">
    <property type="component" value="Unassembled WGS sequence"/>
</dbReference>
<feature type="transmembrane region" description="Helical" evidence="1">
    <location>
        <begin position="20"/>
        <end position="40"/>
    </location>
</feature>